<dbReference type="AlphaFoldDB" id="A0A0D2I1W9"/>
<evidence type="ECO:0000313" key="1">
    <source>
        <dbReference type="EMBL" id="KIX85175.1"/>
    </source>
</evidence>
<comment type="caution">
    <text evidence="1">The sequence shown here is derived from an EMBL/GenBank/DDBJ whole genome shotgun (WGS) entry which is preliminary data.</text>
</comment>
<keyword evidence="2" id="KW-1185">Reference proteome</keyword>
<sequence length="151" mass="17136">MIFLRTSLLTLSIACTLVGSSATFRDEQISQQDLIHEAEKQFTIASFNPTSENIQILFTSLNTAYASLSWYQKLPFFKPKSFIFNDMLRKLVGIVFLQLIHNSLDVRLLYSLADKYGHENVRTVLQESCKRISGGLGWESGYLHHKNTSAA</sequence>
<organism evidence="1 2">
    <name type="scientific">candidate division TM6 bacterium JCVI TM6SC1</name>
    <dbReference type="NCBI Taxonomy" id="1306947"/>
    <lineage>
        <taxon>Bacteria</taxon>
        <taxon>Candidatus Babelota</taxon>
        <taxon>Vermiphilus</taxon>
    </lineage>
</organism>
<gene>
    <name evidence="1" type="ORF">J120_02435</name>
</gene>
<accession>A0A0D2I1W9</accession>
<dbReference type="Proteomes" id="UP000032214">
    <property type="component" value="Unassembled WGS sequence"/>
</dbReference>
<name>A0A0D2I1W9_9BACT</name>
<evidence type="ECO:0000313" key="2">
    <source>
        <dbReference type="Proteomes" id="UP000032214"/>
    </source>
</evidence>
<dbReference type="STRING" id="1306947.J120_02435"/>
<reference evidence="1 2" key="1">
    <citation type="journal article" date="2013" name="Proc. Natl. Acad. Sci. U.S.A.">
        <title>Candidate phylum TM6 genome recovered from a hospital sink biofilm provides genomic insights into this uncultivated phylum.</title>
        <authorList>
            <person name="McLean J.S."/>
            <person name="Lombardo M.J."/>
            <person name="Badger J.H."/>
            <person name="Edlund A."/>
            <person name="Novotny M."/>
            <person name="Yee-Greenbaum J."/>
            <person name="Vyahhi N."/>
            <person name="Hall A.P."/>
            <person name="Yang Y."/>
            <person name="Dupont C.L."/>
            <person name="Ziegler M.G."/>
            <person name="Chitsaz H."/>
            <person name="Allen A.E."/>
            <person name="Yooseph S."/>
            <person name="Tesler G."/>
            <person name="Pevzner P.A."/>
            <person name="Friedman R.M."/>
            <person name="Nealson K.H."/>
            <person name="Venter J.C."/>
            <person name="Lasken R.S."/>
        </authorList>
    </citation>
    <scope>NUCLEOTIDE SEQUENCE [LARGE SCALE GENOMIC DNA]</scope>
    <source>
        <strain evidence="1 2">TM6SC1</strain>
    </source>
</reference>
<proteinExistence type="predicted"/>
<dbReference type="EMBL" id="ARQD01000002">
    <property type="protein sequence ID" value="KIX85175.1"/>
    <property type="molecule type" value="Genomic_DNA"/>
</dbReference>
<protein>
    <submittedName>
        <fullName evidence="1">Uncharacterized protein</fullName>
    </submittedName>
</protein>